<dbReference type="AlphaFoldDB" id="A0A7Z7I2Y3"/>
<proteinExistence type="predicted"/>
<evidence type="ECO:0000313" key="1">
    <source>
        <dbReference type="EMBL" id="SOE57095.1"/>
    </source>
</evidence>
<protein>
    <submittedName>
        <fullName evidence="1">Uncharacterized protein</fullName>
    </submittedName>
</protein>
<dbReference type="OrthoDB" id="9139504at2"/>
<comment type="caution">
    <text evidence="1">The sequence shown here is derived from an EMBL/GenBank/DDBJ whole genome shotgun (WGS) entry which is preliminary data.</text>
</comment>
<organism evidence="1 2">
    <name type="scientific">Caballeronia arationis</name>
    <dbReference type="NCBI Taxonomy" id="1777142"/>
    <lineage>
        <taxon>Bacteria</taxon>
        <taxon>Pseudomonadati</taxon>
        <taxon>Pseudomonadota</taxon>
        <taxon>Betaproteobacteria</taxon>
        <taxon>Burkholderiales</taxon>
        <taxon>Burkholderiaceae</taxon>
        <taxon>Caballeronia</taxon>
    </lineage>
</organism>
<dbReference type="EMBL" id="OCSU01000001">
    <property type="protein sequence ID" value="SOE57095.1"/>
    <property type="molecule type" value="Genomic_DNA"/>
</dbReference>
<evidence type="ECO:0000313" key="2">
    <source>
        <dbReference type="Proteomes" id="UP000219522"/>
    </source>
</evidence>
<reference evidence="1 2" key="1">
    <citation type="submission" date="2017-09" db="EMBL/GenBank/DDBJ databases">
        <authorList>
            <person name="Varghese N."/>
            <person name="Submissions S."/>
        </authorList>
    </citation>
    <scope>NUCLEOTIDE SEQUENCE [LARGE SCALE GENOMIC DNA]</scope>
    <source>
        <strain evidence="1 2">OK806</strain>
    </source>
</reference>
<name>A0A7Z7I2Y3_9BURK</name>
<dbReference type="RefSeq" id="WP_062644273.1">
    <property type="nucleotide sequence ID" value="NZ_FCOG02000316.1"/>
</dbReference>
<gene>
    <name evidence="1" type="ORF">SAMN05446927_1383</name>
</gene>
<dbReference type="Proteomes" id="UP000219522">
    <property type="component" value="Unassembled WGS sequence"/>
</dbReference>
<keyword evidence="2" id="KW-1185">Reference proteome</keyword>
<accession>A0A7Z7I2Y3</accession>
<sequence length="82" mass="9688">MDDADAFARLKVRIVCQIEQRQAELLPFRAYVWSMEKAGYDSTAARYVLECMENELARWRDIEQEINVFEIPVVVYARVTRT</sequence>